<evidence type="ECO:0000313" key="1">
    <source>
        <dbReference type="EMBL" id="KAH7933016.1"/>
    </source>
</evidence>
<keyword evidence="2" id="KW-1185">Reference proteome</keyword>
<dbReference type="Proteomes" id="UP000821865">
    <property type="component" value="Chromosome 9"/>
</dbReference>
<organism evidence="1 2">
    <name type="scientific">Dermacentor silvarum</name>
    <name type="common">Tick</name>
    <dbReference type="NCBI Taxonomy" id="543639"/>
    <lineage>
        <taxon>Eukaryota</taxon>
        <taxon>Metazoa</taxon>
        <taxon>Ecdysozoa</taxon>
        <taxon>Arthropoda</taxon>
        <taxon>Chelicerata</taxon>
        <taxon>Arachnida</taxon>
        <taxon>Acari</taxon>
        <taxon>Parasitiformes</taxon>
        <taxon>Ixodida</taxon>
        <taxon>Ixodoidea</taxon>
        <taxon>Ixodidae</taxon>
        <taxon>Rhipicephalinae</taxon>
        <taxon>Dermacentor</taxon>
    </lineage>
</organism>
<gene>
    <name evidence="1" type="ORF">HPB49_006759</name>
</gene>
<name>A0ACB8C2F9_DERSI</name>
<accession>A0ACB8C2F9</accession>
<reference evidence="1" key="1">
    <citation type="submission" date="2020-05" db="EMBL/GenBank/DDBJ databases">
        <title>Large-scale comparative analyses of tick genomes elucidate their genetic diversity and vector capacities.</title>
        <authorList>
            <person name="Jia N."/>
            <person name="Wang J."/>
            <person name="Shi W."/>
            <person name="Du L."/>
            <person name="Sun Y."/>
            <person name="Zhan W."/>
            <person name="Jiang J."/>
            <person name="Wang Q."/>
            <person name="Zhang B."/>
            <person name="Ji P."/>
            <person name="Sakyi L.B."/>
            <person name="Cui X."/>
            <person name="Yuan T."/>
            <person name="Jiang B."/>
            <person name="Yang W."/>
            <person name="Lam T.T.-Y."/>
            <person name="Chang Q."/>
            <person name="Ding S."/>
            <person name="Wang X."/>
            <person name="Zhu J."/>
            <person name="Ruan X."/>
            <person name="Zhao L."/>
            <person name="Wei J."/>
            <person name="Que T."/>
            <person name="Du C."/>
            <person name="Cheng J."/>
            <person name="Dai P."/>
            <person name="Han X."/>
            <person name="Huang E."/>
            <person name="Gao Y."/>
            <person name="Liu J."/>
            <person name="Shao H."/>
            <person name="Ye R."/>
            <person name="Li L."/>
            <person name="Wei W."/>
            <person name="Wang X."/>
            <person name="Wang C."/>
            <person name="Yang T."/>
            <person name="Huo Q."/>
            <person name="Li W."/>
            <person name="Guo W."/>
            <person name="Chen H."/>
            <person name="Zhou L."/>
            <person name="Ni X."/>
            <person name="Tian J."/>
            <person name="Zhou Y."/>
            <person name="Sheng Y."/>
            <person name="Liu T."/>
            <person name="Pan Y."/>
            <person name="Xia L."/>
            <person name="Li J."/>
            <person name="Zhao F."/>
            <person name="Cao W."/>
        </authorList>
    </citation>
    <scope>NUCLEOTIDE SEQUENCE</scope>
    <source>
        <strain evidence="1">Dsil-2018</strain>
    </source>
</reference>
<dbReference type="EMBL" id="CM023478">
    <property type="protein sequence ID" value="KAH7933016.1"/>
    <property type="molecule type" value="Genomic_DNA"/>
</dbReference>
<comment type="caution">
    <text evidence="1">The sequence shown here is derived from an EMBL/GenBank/DDBJ whole genome shotgun (WGS) entry which is preliminary data.</text>
</comment>
<protein>
    <submittedName>
        <fullName evidence="1">Uncharacterized protein</fullName>
    </submittedName>
</protein>
<proteinExistence type="predicted"/>
<evidence type="ECO:0000313" key="2">
    <source>
        <dbReference type="Proteomes" id="UP000821865"/>
    </source>
</evidence>
<sequence length="100" mass="11221">MVSKFVVEHAPWLGGFYERLVRSVKTALKMVLDCQCPDFMELSRVLAEVEAVINSRPLTQVLDDPKDGVPLKLATFLMGRRLTALPRNETRALESSASFL</sequence>